<dbReference type="PATRIC" id="fig|446692.3.peg.1598"/>
<accession>A0A0U5EVE7</accession>
<proteinExistence type="predicted"/>
<keyword evidence="2" id="KW-0808">Transferase</keyword>
<keyword evidence="2" id="KW-0418">Kinase</keyword>
<dbReference type="InterPro" id="IPR052519">
    <property type="entry name" value="Euk-type_GlcNAc_Kinase"/>
</dbReference>
<dbReference type="PANTHER" id="PTHR43190">
    <property type="entry name" value="N-ACETYL-D-GLUCOSAMINE KINASE"/>
    <property type="match status" value="1"/>
</dbReference>
<sequence>MARFFPRQPKFRPMHDSAFSAPASSVPAILAVDGGGTKTAAVRIGQDAGVQAYQTTSGSNPFDQPAWRDVLTDLVTPISTGVQASAFGLAGYGENRAFGETIRTHLHSLCPNGAFSLSNDVDMACNGAFAEGAGVLLLSGTGSIAWARNAQGQTTRVGGWGSTFGDEGSAYWIGRTALQLLCQALDGREPDAVPFTRKLCAGMGWPDTNPAAMDALLGWHAGQDRPRSAVAQCARLVDTLAEEGCPQALTLLKAAAAELARCVQTARAHFGADSVGADPLPWSYAGSVFNSRLIRAELTALCGAPQPPRLPPLGGGILRAARQAGWSIDADWISVLARNLEALPAAQSLTTPLHSLLAPLSEKAGS</sequence>
<name>A0A0U5EVE7_9PROT</name>
<evidence type="ECO:0000313" key="2">
    <source>
        <dbReference type="EMBL" id="CEF40918.1"/>
    </source>
</evidence>
<dbReference type="InterPro" id="IPR002731">
    <property type="entry name" value="ATPase_BadF"/>
</dbReference>
<dbReference type="AlphaFoldDB" id="A0A0U5EVE7"/>
<reference evidence="3" key="1">
    <citation type="submission" date="2014-09" db="EMBL/GenBank/DDBJ databases">
        <authorList>
            <person name="Illeghems K.G."/>
        </authorList>
    </citation>
    <scope>NUCLEOTIDE SEQUENCE [LARGE SCALE GENOMIC DNA]</scope>
    <source>
        <strain evidence="3">108B</strain>
    </source>
</reference>
<gene>
    <name evidence="2" type="ORF">ASN_1569</name>
</gene>
<feature type="domain" description="ATPase BadF/BadG/BcrA/BcrD type" evidence="1">
    <location>
        <begin position="32"/>
        <end position="292"/>
    </location>
</feature>
<dbReference type="KEGG" id="asz:ASN_1569"/>
<organism evidence="2 3">
    <name type="scientific">Acetobacter senegalensis</name>
    <dbReference type="NCBI Taxonomy" id="446692"/>
    <lineage>
        <taxon>Bacteria</taxon>
        <taxon>Pseudomonadati</taxon>
        <taxon>Pseudomonadota</taxon>
        <taxon>Alphaproteobacteria</taxon>
        <taxon>Acetobacterales</taxon>
        <taxon>Acetobacteraceae</taxon>
        <taxon>Acetobacter</taxon>
    </lineage>
</organism>
<dbReference type="PANTHER" id="PTHR43190:SF3">
    <property type="entry name" value="N-ACETYL-D-GLUCOSAMINE KINASE"/>
    <property type="match status" value="1"/>
</dbReference>
<protein>
    <submittedName>
        <fullName evidence="2">N-acetylglucosamine kinase</fullName>
        <ecNumber evidence="2">2.7.1.59</ecNumber>
    </submittedName>
</protein>
<dbReference type="EC" id="2.7.1.59" evidence="2"/>
<dbReference type="SUPFAM" id="SSF53067">
    <property type="entry name" value="Actin-like ATPase domain"/>
    <property type="match status" value="2"/>
</dbReference>
<dbReference type="InterPro" id="IPR043129">
    <property type="entry name" value="ATPase_NBD"/>
</dbReference>
<dbReference type="GO" id="GO:0045127">
    <property type="term" value="F:N-acetylglucosamine kinase activity"/>
    <property type="evidence" value="ECO:0007669"/>
    <property type="project" value="UniProtKB-EC"/>
</dbReference>
<dbReference type="Proteomes" id="UP000056109">
    <property type="component" value="Chromosome I"/>
</dbReference>
<dbReference type="Gene3D" id="3.30.420.40">
    <property type="match status" value="2"/>
</dbReference>
<evidence type="ECO:0000313" key="3">
    <source>
        <dbReference type="Proteomes" id="UP000056109"/>
    </source>
</evidence>
<dbReference type="EMBL" id="LN606600">
    <property type="protein sequence ID" value="CEF40918.1"/>
    <property type="molecule type" value="Genomic_DNA"/>
</dbReference>
<keyword evidence="3" id="KW-1185">Reference proteome</keyword>
<evidence type="ECO:0000259" key="1">
    <source>
        <dbReference type="Pfam" id="PF01869"/>
    </source>
</evidence>
<dbReference type="Pfam" id="PF01869">
    <property type="entry name" value="BcrAD_BadFG"/>
    <property type="match status" value="1"/>
</dbReference>
<dbReference type="CDD" id="cd24007">
    <property type="entry name" value="ASKHA_NBD_eukNAGK-like"/>
    <property type="match status" value="1"/>
</dbReference>